<evidence type="ECO:0000313" key="1">
    <source>
        <dbReference type="EMBL" id="KUG51094.1"/>
    </source>
</evidence>
<accession>A0A0W8I0M4</accession>
<proteinExistence type="predicted"/>
<protein>
    <submittedName>
        <fullName evidence="1">Sugar ABC transporter substrate-binding protein</fullName>
    </submittedName>
</protein>
<evidence type="ECO:0000313" key="2">
    <source>
        <dbReference type="Proteomes" id="UP000054837"/>
    </source>
</evidence>
<dbReference type="CDD" id="cd13585">
    <property type="entry name" value="PBP2_TMBP_like"/>
    <property type="match status" value="1"/>
</dbReference>
<dbReference type="SUPFAM" id="SSF53850">
    <property type="entry name" value="Periplasmic binding protein-like II"/>
    <property type="match status" value="1"/>
</dbReference>
<dbReference type="PANTHER" id="PTHR43649:SF12">
    <property type="entry name" value="DIACETYLCHITOBIOSE BINDING PROTEIN DASA"/>
    <property type="match status" value="1"/>
</dbReference>
<dbReference type="Pfam" id="PF01547">
    <property type="entry name" value="SBP_bac_1"/>
    <property type="match status" value="1"/>
</dbReference>
<comment type="caution">
    <text evidence="1">The sequence shown here is derived from an EMBL/GenBank/DDBJ whole genome shotgun (WGS) entry which is preliminary data.</text>
</comment>
<dbReference type="InterPro" id="IPR050490">
    <property type="entry name" value="Bact_solute-bd_prot1"/>
</dbReference>
<name>A0A0W8I0M4_9MICO</name>
<sequence>MSLLALAGCSGEEDTGPDTLTVAVVDNGDLDVLQDLSTAFLDEHPGVEIEWVREGENELRETVSTDVGTGAGRFDVATVGTYEAQVWAGQELLTPLTDMPEGFDPEAFVPEVRDALSADGTMQAAPFYGESSMTMYRTDLLEEVGVEMPDEPTWEDVLAAATAVDEQTDTAGACIRGKAGWGENGAVVTAMAHSYGARWFDEDWRATLDSEQWRAAAETYLALAALAPEGVAEAGYSENLALFQEGECAVWVDATSAASFVTDPEASTVAEDVGFARAPGTPEGRASNWLWSWALAIPASSDNSELARAFVTWATSSEYAALVAEDRGWAAVPPGSRVDLYDNPDYLEAAEPFAELTLESIRTSDITEPSSEPVPYVGMQYVDVPAFQSLGNAVGQQLTQAVTGDLDLDEALERSQWVADQTIEQTRLLADQEDAEADSESTED</sequence>
<organism evidence="1 2">
    <name type="scientific">Serinicoccus chungangensis</name>
    <dbReference type="NCBI Taxonomy" id="767452"/>
    <lineage>
        <taxon>Bacteria</taxon>
        <taxon>Bacillati</taxon>
        <taxon>Actinomycetota</taxon>
        <taxon>Actinomycetes</taxon>
        <taxon>Micrococcales</taxon>
        <taxon>Ornithinimicrobiaceae</taxon>
        <taxon>Serinicoccus</taxon>
    </lineage>
</organism>
<keyword evidence="2" id="KW-1185">Reference proteome</keyword>
<gene>
    <name evidence="1" type="ORF">AVL62_12660</name>
</gene>
<dbReference type="Proteomes" id="UP000054837">
    <property type="component" value="Unassembled WGS sequence"/>
</dbReference>
<dbReference type="InterPro" id="IPR006059">
    <property type="entry name" value="SBP"/>
</dbReference>
<reference evidence="1 2" key="1">
    <citation type="submission" date="2015-12" db="EMBL/GenBank/DDBJ databases">
        <title>Serinicoccus chungangenesis strain CD08_5 genome sequencing and assembly.</title>
        <authorList>
            <person name="Chander A.M."/>
            <person name="Kaur G."/>
            <person name="Nair G.R."/>
            <person name="Dhawan D.K."/>
            <person name="Kochhar R.K."/>
            <person name="Mayilraj S."/>
            <person name="Bhadada S.K."/>
        </authorList>
    </citation>
    <scope>NUCLEOTIDE SEQUENCE [LARGE SCALE GENOMIC DNA]</scope>
    <source>
        <strain evidence="1 2">CD08_5</strain>
    </source>
</reference>
<dbReference type="AlphaFoldDB" id="A0A0W8I0M4"/>
<dbReference type="Gene3D" id="3.40.190.10">
    <property type="entry name" value="Periplasmic binding protein-like II"/>
    <property type="match status" value="2"/>
</dbReference>
<dbReference type="EMBL" id="LQBL01000033">
    <property type="protein sequence ID" value="KUG51094.1"/>
    <property type="molecule type" value="Genomic_DNA"/>
</dbReference>
<dbReference type="PANTHER" id="PTHR43649">
    <property type="entry name" value="ARABINOSE-BINDING PROTEIN-RELATED"/>
    <property type="match status" value="1"/>
</dbReference>
<dbReference type="STRING" id="767452.AVL62_12660"/>